<name>A0ABR9H7J1_9BACT</name>
<feature type="transmembrane region" description="Helical" evidence="10">
    <location>
        <begin position="38"/>
        <end position="56"/>
    </location>
</feature>
<evidence type="ECO:0000256" key="5">
    <source>
        <dbReference type="ARBA" id="ARBA00022692"/>
    </source>
</evidence>
<keyword evidence="12" id="KW-1185">Reference proteome</keyword>
<evidence type="ECO:0000313" key="12">
    <source>
        <dbReference type="Proteomes" id="UP000639010"/>
    </source>
</evidence>
<keyword evidence="5 10" id="KW-0812">Transmembrane</keyword>
<feature type="transmembrane region" description="Helical" evidence="10">
    <location>
        <begin position="77"/>
        <end position="98"/>
    </location>
</feature>
<dbReference type="EC" id="2.5.1.141" evidence="2"/>
<dbReference type="Proteomes" id="UP000639010">
    <property type="component" value="Unassembled WGS sequence"/>
</dbReference>
<dbReference type="RefSeq" id="WP_192624597.1">
    <property type="nucleotide sequence ID" value="NZ_JADBGG010000031.1"/>
</dbReference>
<keyword evidence="3" id="KW-1003">Cell membrane</keyword>
<keyword evidence="7" id="KW-0350">Heme biosynthesis</keyword>
<dbReference type="Pfam" id="PF01040">
    <property type="entry name" value="UbiA"/>
    <property type="match status" value="1"/>
</dbReference>
<evidence type="ECO:0000256" key="2">
    <source>
        <dbReference type="ARBA" id="ARBA00012292"/>
    </source>
</evidence>
<evidence type="ECO:0000256" key="3">
    <source>
        <dbReference type="ARBA" id="ARBA00022475"/>
    </source>
</evidence>
<comment type="subcellular location">
    <subcellularLocation>
        <location evidence="1">Membrane</location>
        <topology evidence="1">Multi-pass membrane protein</topology>
    </subcellularLocation>
</comment>
<evidence type="ECO:0000256" key="10">
    <source>
        <dbReference type="SAM" id="Phobius"/>
    </source>
</evidence>
<dbReference type="InterPro" id="IPR044878">
    <property type="entry name" value="UbiA_sf"/>
</dbReference>
<dbReference type="EMBL" id="JADBGG010000031">
    <property type="protein sequence ID" value="MBE1426684.1"/>
    <property type="molecule type" value="Genomic_DNA"/>
</dbReference>
<evidence type="ECO:0000256" key="4">
    <source>
        <dbReference type="ARBA" id="ARBA00022679"/>
    </source>
</evidence>
<dbReference type="PANTHER" id="PTHR43448:SF2">
    <property type="entry name" value="PROTOHEME IX FARNESYLTRANSFERASE, MITOCHONDRIAL"/>
    <property type="match status" value="1"/>
</dbReference>
<comment type="caution">
    <text evidence="11">The sequence shown here is derived from an EMBL/GenBank/DDBJ whole genome shotgun (WGS) entry which is preliminary data.</text>
</comment>
<proteinExistence type="predicted"/>
<comment type="catalytic activity">
    <reaction evidence="9">
        <text>heme b + (2E,6E)-farnesyl diphosphate + H2O = Fe(II)-heme o + diphosphate</text>
        <dbReference type="Rhea" id="RHEA:28070"/>
        <dbReference type="ChEBI" id="CHEBI:15377"/>
        <dbReference type="ChEBI" id="CHEBI:33019"/>
        <dbReference type="ChEBI" id="CHEBI:60344"/>
        <dbReference type="ChEBI" id="CHEBI:60530"/>
        <dbReference type="ChEBI" id="CHEBI:175763"/>
        <dbReference type="EC" id="2.5.1.141"/>
    </reaction>
</comment>
<dbReference type="InterPro" id="IPR000537">
    <property type="entry name" value="UbiA_prenyltransferase"/>
</dbReference>
<sequence>MIRDIPSLTRPGISLAVGLSALAGYVMAAGALSGGGALFAGTFALSAAVSVLNQIQERGRDARMERTRNRPLASGRMSVVQGCLIFALLLALSATLLWSLLSWRALPVLLVVLGLYNGLYTLMKPVTGWAMIPGAACGALPFWIGWVAGGGRPVLHRTGLFLRFLFRLADASFLDAGRSQCR</sequence>
<gene>
    <name evidence="11" type="ORF">H4684_003350</name>
</gene>
<keyword evidence="4" id="KW-0808">Transferase</keyword>
<dbReference type="PANTHER" id="PTHR43448">
    <property type="entry name" value="PROTOHEME IX FARNESYLTRANSFERASE, MITOCHONDRIAL"/>
    <property type="match status" value="1"/>
</dbReference>
<evidence type="ECO:0000256" key="1">
    <source>
        <dbReference type="ARBA" id="ARBA00004141"/>
    </source>
</evidence>
<feature type="transmembrane region" description="Helical" evidence="10">
    <location>
        <begin position="104"/>
        <end position="122"/>
    </location>
</feature>
<evidence type="ECO:0000313" key="11">
    <source>
        <dbReference type="EMBL" id="MBE1426684.1"/>
    </source>
</evidence>
<accession>A0ABR9H7J1</accession>
<dbReference type="InterPro" id="IPR006369">
    <property type="entry name" value="Protohaem_IX_farnesylTrfase"/>
</dbReference>
<keyword evidence="8 10" id="KW-0472">Membrane</keyword>
<reference evidence="11 12" key="1">
    <citation type="submission" date="2020-10" db="EMBL/GenBank/DDBJ databases">
        <title>Genomic Encyclopedia of Type Strains, Phase IV (KMG-IV): sequencing the most valuable type-strain genomes for metagenomic binning, comparative biology and taxonomic classification.</title>
        <authorList>
            <person name="Goeker M."/>
        </authorList>
    </citation>
    <scope>NUCLEOTIDE SEQUENCE [LARGE SCALE GENOMIC DNA]</scope>
    <source>
        <strain evidence="11 12">DSM 4194</strain>
    </source>
</reference>
<dbReference type="Gene3D" id="1.10.357.140">
    <property type="entry name" value="UbiA prenyltransferase"/>
    <property type="match status" value="1"/>
</dbReference>
<keyword evidence="6 10" id="KW-1133">Transmembrane helix</keyword>
<evidence type="ECO:0000256" key="6">
    <source>
        <dbReference type="ARBA" id="ARBA00022989"/>
    </source>
</evidence>
<organism evidence="11 12">
    <name type="scientific">Desulfomicrobium macestii</name>
    <dbReference type="NCBI Taxonomy" id="90731"/>
    <lineage>
        <taxon>Bacteria</taxon>
        <taxon>Pseudomonadati</taxon>
        <taxon>Thermodesulfobacteriota</taxon>
        <taxon>Desulfovibrionia</taxon>
        <taxon>Desulfovibrionales</taxon>
        <taxon>Desulfomicrobiaceae</taxon>
        <taxon>Desulfomicrobium</taxon>
    </lineage>
</organism>
<evidence type="ECO:0000256" key="7">
    <source>
        <dbReference type="ARBA" id="ARBA00023133"/>
    </source>
</evidence>
<protein>
    <recommendedName>
        <fullName evidence="2">heme o synthase</fullName>
        <ecNumber evidence="2">2.5.1.141</ecNumber>
    </recommendedName>
</protein>
<evidence type="ECO:0000256" key="8">
    <source>
        <dbReference type="ARBA" id="ARBA00023136"/>
    </source>
</evidence>
<feature type="transmembrane region" description="Helical" evidence="10">
    <location>
        <begin position="129"/>
        <end position="148"/>
    </location>
</feature>
<evidence type="ECO:0000256" key="9">
    <source>
        <dbReference type="ARBA" id="ARBA00047690"/>
    </source>
</evidence>